<dbReference type="InterPro" id="IPR019952">
    <property type="entry name" value="F420_OxRdatse_Rv1855c_pred"/>
</dbReference>
<dbReference type="SUPFAM" id="SSF51679">
    <property type="entry name" value="Bacterial luciferase-like"/>
    <property type="match status" value="1"/>
</dbReference>
<name>A0A919VLH3_9ACTN</name>
<evidence type="ECO:0000256" key="2">
    <source>
        <dbReference type="ARBA" id="ARBA00022643"/>
    </source>
</evidence>
<gene>
    <name evidence="6" type="ORF">Aco04nite_07130</name>
</gene>
<comment type="caution">
    <text evidence="6">The sequence shown here is derived from an EMBL/GenBank/DDBJ whole genome shotgun (WGS) entry which is preliminary data.</text>
</comment>
<evidence type="ECO:0000256" key="3">
    <source>
        <dbReference type="ARBA" id="ARBA00023002"/>
    </source>
</evidence>
<dbReference type="InterPro" id="IPR011251">
    <property type="entry name" value="Luciferase-like_dom"/>
</dbReference>
<feature type="domain" description="Luciferase-like" evidence="5">
    <location>
        <begin position="9"/>
        <end position="253"/>
    </location>
</feature>
<keyword evidence="2" id="KW-0288">FMN</keyword>
<keyword evidence="3" id="KW-0560">Oxidoreductase</keyword>
<reference evidence="6" key="1">
    <citation type="submission" date="2021-03" db="EMBL/GenBank/DDBJ databases">
        <title>Whole genome shotgun sequence of Actinoplanes consettensis NBRC 14913.</title>
        <authorList>
            <person name="Komaki H."/>
            <person name="Tamura T."/>
        </authorList>
    </citation>
    <scope>NUCLEOTIDE SEQUENCE</scope>
    <source>
        <strain evidence="6">NBRC 14913</strain>
    </source>
</reference>
<evidence type="ECO:0000313" key="7">
    <source>
        <dbReference type="Proteomes" id="UP000680865"/>
    </source>
</evidence>
<dbReference type="InterPro" id="IPR050172">
    <property type="entry name" value="SsuD_RutA_monooxygenase"/>
</dbReference>
<dbReference type="Proteomes" id="UP000680865">
    <property type="component" value="Unassembled WGS sequence"/>
</dbReference>
<proteinExistence type="predicted"/>
<evidence type="ECO:0000256" key="1">
    <source>
        <dbReference type="ARBA" id="ARBA00022630"/>
    </source>
</evidence>
<dbReference type="NCBIfam" id="TIGR03560">
    <property type="entry name" value="F420_Rv1855c"/>
    <property type="match status" value="1"/>
</dbReference>
<dbReference type="AlphaFoldDB" id="A0A919VLH3"/>
<evidence type="ECO:0000256" key="4">
    <source>
        <dbReference type="ARBA" id="ARBA00023033"/>
    </source>
</evidence>
<dbReference type="GO" id="GO:0046306">
    <property type="term" value="P:alkanesulfonate catabolic process"/>
    <property type="evidence" value="ECO:0007669"/>
    <property type="project" value="TreeGrafter"/>
</dbReference>
<dbReference type="PANTHER" id="PTHR42847:SF4">
    <property type="entry name" value="ALKANESULFONATE MONOOXYGENASE-RELATED"/>
    <property type="match status" value="1"/>
</dbReference>
<keyword evidence="4 6" id="KW-0503">Monooxygenase</keyword>
<dbReference type="EMBL" id="BOQP01000003">
    <property type="protein sequence ID" value="GIM67608.1"/>
    <property type="molecule type" value="Genomic_DNA"/>
</dbReference>
<dbReference type="GO" id="GO:0008726">
    <property type="term" value="F:alkanesulfonate monooxygenase activity"/>
    <property type="evidence" value="ECO:0007669"/>
    <property type="project" value="TreeGrafter"/>
</dbReference>
<evidence type="ECO:0000259" key="5">
    <source>
        <dbReference type="Pfam" id="PF00296"/>
    </source>
</evidence>
<evidence type="ECO:0000313" key="6">
    <source>
        <dbReference type="EMBL" id="GIM67608.1"/>
    </source>
</evidence>
<keyword evidence="7" id="KW-1185">Reference proteome</keyword>
<dbReference type="RefSeq" id="WP_212995703.1">
    <property type="nucleotide sequence ID" value="NZ_BAAATW010000009.1"/>
</dbReference>
<accession>A0A919VLH3</accession>
<organism evidence="6 7">
    <name type="scientific">Winogradskya consettensis</name>
    <dbReference type="NCBI Taxonomy" id="113560"/>
    <lineage>
        <taxon>Bacteria</taxon>
        <taxon>Bacillati</taxon>
        <taxon>Actinomycetota</taxon>
        <taxon>Actinomycetes</taxon>
        <taxon>Micromonosporales</taxon>
        <taxon>Micromonosporaceae</taxon>
        <taxon>Winogradskya</taxon>
    </lineage>
</organism>
<dbReference type="Gene3D" id="3.20.20.30">
    <property type="entry name" value="Luciferase-like domain"/>
    <property type="match status" value="1"/>
</dbReference>
<keyword evidence="1" id="KW-0285">Flavoprotein</keyword>
<dbReference type="InterPro" id="IPR036661">
    <property type="entry name" value="Luciferase-like_sf"/>
</dbReference>
<sequence length="314" mass="34104">MRVSLFIEPHRGATYDDQLRLARHAEDAGFEGFFRADHYQSMGADPGLPGPTDAWLTLAGLARETSRIRLGTLVNSVTFRPPGPLAVMVAQADAMSGGRIELGMGAGWFEREHTSYGIPFPPVGERFDRMAEQLAIITGLWATPDGETFSYDGKHYRLLDAPALPKPVQRPGPPVIVGGKGPRRTPELAARFADEYNVPFKSVAETAAAFIRVRRACDTYARPGDRPLTLSAGVVAAIGRTDEEARRRAAPLHVPSALPPEDPVVGSPEALVQRLGELAEIGTSRVHIRVIDMSDLDHVDLIAERVLPHVSALK</sequence>
<dbReference type="PANTHER" id="PTHR42847">
    <property type="entry name" value="ALKANESULFONATE MONOOXYGENASE"/>
    <property type="match status" value="1"/>
</dbReference>
<dbReference type="Pfam" id="PF00296">
    <property type="entry name" value="Bac_luciferase"/>
    <property type="match status" value="1"/>
</dbReference>
<protein>
    <submittedName>
        <fullName evidence="6">Luciferase-like monooxygenase superfamily protein</fullName>
    </submittedName>
</protein>